<evidence type="ECO:0000313" key="3">
    <source>
        <dbReference type="Proteomes" id="UP000243657"/>
    </source>
</evidence>
<reference evidence="2 3" key="1">
    <citation type="journal article" date="2017" name="BMC Genomics">
        <title>Comparative genomic and phylogenomic analyses of the Bifidobacteriaceae family.</title>
        <authorList>
            <person name="Lugli G.A."/>
            <person name="Milani C."/>
            <person name="Turroni F."/>
            <person name="Duranti S."/>
            <person name="Mancabelli L."/>
            <person name="Mangifesta M."/>
            <person name="Ferrario C."/>
            <person name="Modesto M."/>
            <person name="Mattarelli P."/>
            <person name="Jiri K."/>
            <person name="van Sinderen D."/>
            <person name="Ventura M."/>
        </authorList>
    </citation>
    <scope>NUCLEOTIDE SEQUENCE [LARGE SCALE GENOMIC DNA]</scope>
    <source>
        <strain evidence="2 3">DSM 24762</strain>
    </source>
</reference>
<gene>
    <name evidence="2" type="ORF">ALMA_0473</name>
</gene>
<dbReference type="Proteomes" id="UP000243657">
    <property type="component" value="Unassembled WGS sequence"/>
</dbReference>
<protein>
    <submittedName>
        <fullName evidence="2">Gram-positive signal peptide protein, YSIRK family</fullName>
    </submittedName>
</protein>
<feature type="chain" id="PRO_5012492322" evidence="1">
    <location>
        <begin position="37"/>
        <end position="271"/>
    </location>
</feature>
<proteinExistence type="predicted"/>
<dbReference type="EMBL" id="MWWT01000002">
    <property type="protein sequence ID" value="OZG54665.1"/>
    <property type="molecule type" value="Genomic_DNA"/>
</dbReference>
<sequence length="271" mass="28267">MDISMKRALRGRTRAGIAAAAAVAVLATGGAWLANAAATATLPTRTFTLDNNEAITSDNFTGTGLFTFPTNSTNGNGAGMGLIGVNNPSSADLNGLEFTVYGGQMTGESVNIPQLTMTYNGGQATNTMGRQIYGQTAAQVQDAAQQAPLWKGKRQPVLTANKNISSSDAVLYSSTGAMDLFMSVVEPRGYEQGTDKVYIPDFSKRIQLSDSAKAAGWSIEDFTVTGLPAGVAYDSQTDTIQGSIIGGLDNSGNNSIEYGFQGAEVNFTAKN</sequence>
<organism evidence="2 3">
    <name type="scientific">Alloscardovia macacae</name>
    <dbReference type="NCBI Taxonomy" id="1160091"/>
    <lineage>
        <taxon>Bacteria</taxon>
        <taxon>Bacillati</taxon>
        <taxon>Actinomycetota</taxon>
        <taxon>Actinomycetes</taxon>
        <taxon>Bifidobacteriales</taxon>
        <taxon>Bifidobacteriaceae</taxon>
        <taxon>Alloscardovia</taxon>
    </lineage>
</organism>
<comment type="caution">
    <text evidence="2">The sequence shown here is derived from an EMBL/GenBank/DDBJ whole genome shotgun (WGS) entry which is preliminary data.</text>
</comment>
<accession>A0A261F6G3</accession>
<dbReference type="AlphaFoldDB" id="A0A261F6G3"/>
<name>A0A261F6G3_9BIFI</name>
<dbReference type="RefSeq" id="WP_211278322.1">
    <property type="nucleotide sequence ID" value="NZ_MWWT01000002.1"/>
</dbReference>
<evidence type="ECO:0000313" key="2">
    <source>
        <dbReference type="EMBL" id="OZG54665.1"/>
    </source>
</evidence>
<feature type="signal peptide" evidence="1">
    <location>
        <begin position="1"/>
        <end position="36"/>
    </location>
</feature>
<feature type="non-terminal residue" evidence="2">
    <location>
        <position position="271"/>
    </location>
</feature>
<keyword evidence="3" id="KW-1185">Reference proteome</keyword>
<evidence type="ECO:0000256" key="1">
    <source>
        <dbReference type="SAM" id="SignalP"/>
    </source>
</evidence>
<keyword evidence="1" id="KW-0732">Signal</keyword>